<accession>A0A3S4K670</accession>
<proteinExistence type="predicted"/>
<evidence type="ECO:0000313" key="1">
    <source>
        <dbReference type="EMBL" id="VEB53502.1"/>
    </source>
</evidence>
<organism evidence="1 2">
    <name type="scientific">Salmonella enterica I</name>
    <dbReference type="NCBI Taxonomy" id="59201"/>
    <lineage>
        <taxon>Bacteria</taxon>
        <taxon>Pseudomonadati</taxon>
        <taxon>Pseudomonadota</taxon>
        <taxon>Gammaproteobacteria</taxon>
        <taxon>Enterobacterales</taxon>
        <taxon>Enterobacteriaceae</taxon>
        <taxon>Salmonella</taxon>
    </lineage>
</organism>
<reference evidence="1 2" key="1">
    <citation type="submission" date="2018-12" db="EMBL/GenBank/DDBJ databases">
        <authorList>
            <consortium name="Pathogen Informatics"/>
        </authorList>
    </citation>
    <scope>NUCLEOTIDE SEQUENCE [LARGE SCALE GENOMIC DNA]</scope>
    <source>
        <strain evidence="1 2">NCTC6754</strain>
    </source>
</reference>
<evidence type="ECO:0000313" key="2">
    <source>
        <dbReference type="Proteomes" id="UP000269208"/>
    </source>
</evidence>
<name>A0A3S4K670_SALET</name>
<dbReference type="AlphaFoldDB" id="A0A3S4K670"/>
<sequence>MERQESPVICLTIRVARQALSDLAFFKNLGILCCFKREPVLNATVFIDDPANAEKRGEYQEKSSTGL</sequence>
<dbReference type="EMBL" id="LR134190">
    <property type="protein sequence ID" value="VEB53502.1"/>
    <property type="molecule type" value="Genomic_DNA"/>
</dbReference>
<protein>
    <submittedName>
        <fullName evidence="1">Uncharacterized protein</fullName>
    </submittedName>
</protein>
<dbReference type="Proteomes" id="UP000269208">
    <property type="component" value="Chromosome"/>
</dbReference>
<gene>
    <name evidence="1" type="ORF">NCTC6754_02797</name>
</gene>